<dbReference type="AlphaFoldDB" id="A0ABD3SCG1"/>
<feature type="compositionally biased region" description="Pro residues" evidence="1">
    <location>
        <begin position="55"/>
        <end position="65"/>
    </location>
</feature>
<proteinExistence type="predicted"/>
<reference evidence="2 3" key="1">
    <citation type="submission" date="2024-10" db="EMBL/GenBank/DDBJ databases">
        <title>Updated reference genomes for cyclostephanoid diatoms.</title>
        <authorList>
            <person name="Roberts W.R."/>
            <person name="Alverson A.J."/>
        </authorList>
    </citation>
    <scope>NUCLEOTIDE SEQUENCE [LARGE SCALE GENOMIC DNA]</scope>
    <source>
        <strain evidence="2 3">AJA228-03</strain>
    </source>
</reference>
<accession>A0ABD3SCG1</accession>
<dbReference type="Proteomes" id="UP001530377">
    <property type="component" value="Unassembled WGS sequence"/>
</dbReference>
<evidence type="ECO:0000313" key="2">
    <source>
        <dbReference type="EMBL" id="KAL3822078.1"/>
    </source>
</evidence>
<gene>
    <name evidence="2" type="ORF">ACHAXA_000146</name>
</gene>
<comment type="caution">
    <text evidence="2">The sequence shown here is derived from an EMBL/GenBank/DDBJ whole genome shotgun (WGS) entry which is preliminary data.</text>
</comment>
<evidence type="ECO:0000313" key="3">
    <source>
        <dbReference type="Proteomes" id="UP001530377"/>
    </source>
</evidence>
<evidence type="ECO:0000256" key="1">
    <source>
        <dbReference type="SAM" id="MobiDB-lite"/>
    </source>
</evidence>
<sequence length="416" mass="43247">MGRKKPRSAADEGGGIIGQSSSFPPPPPPPLPGGMMPYNTNVTYDQYGRPAAAVMPPPIPPPPPTTTMMMMGGIGTMTMPPVPPVPPPPPQQQQKRQDAAGPAAKRSRASGEHDEDDGTGDDGERRSYPVKKYRPDTYYRSIEAFARYTKSHRMLDASYVRWNGGGGTPDKPIVFGIKIAGTHLSWGRGRTRDAAIDASIRAAFALVAAHGYDDFPLTEDCFTEEPYDVPVMAPMPPPPPPPPPGFALGMVGGGTMMPPLPHGIPPPGMPPNFGGGGMGGVSLPPPLPGMPPHNNMAGYVGGGVPPPPHPDADAMMIPQPMAPSADLAIASSGVIVDGEGVTGSGMASMLGIGLSGGGVGGARTAASVVVPDDVATAASRGLVFAGTSVDECGDEMSMEELRMRIPRYWNSVVWEH</sequence>
<feature type="compositionally biased region" description="Basic and acidic residues" evidence="1">
    <location>
        <begin position="122"/>
        <end position="131"/>
    </location>
</feature>
<evidence type="ECO:0008006" key="4">
    <source>
        <dbReference type="Google" id="ProtNLM"/>
    </source>
</evidence>
<feature type="compositionally biased region" description="Pro residues" evidence="1">
    <location>
        <begin position="23"/>
        <end position="32"/>
    </location>
</feature>
<keyword evidence="3" id="KW-1185">Reference proteome</keyword>
<feature type="compositionally biased region" description="Low complexity" evidence="1">
    <location>
        <begin position="66"/>
        <end position="79"/>
    </location>
</feature>
<feature type="region of interest" description="Disordered" evidence="1">
    <location>
        <begin position="1"/>
        <end position="131"/>
    </location>
</feature>
<dbReference type="EMBL" id="JALLPB020000075">
    <property type="protein sequence ID" value="KAL3822078.1"/>
    <property type="molecule type" value="Genomic_DNA"/>
</dbReference>
<feature type="compositionally biased region" description="Pro residues" evidence="1">
    <location>
        <begin position="80"/>
        <end position="91"/>
    </location>
</feature>
<protein>
    <recommendedName>
        <fullName evidence="4">DRBM domain-containing protein</fullName>
    </recommendedName>
</protein>
<name>A0ABD3SCG1_9STRA</name>
<organism evidence="2 3">
    <name type="scientific">Cyclostephanos tholiformis</name>
    <dbReference type="NCBI Taxonomy" id="382380"/>
    <lineage>
        <taxon>Eukaryota</taxon>
        <taxon>Sar</taxon>
        <taxon>Stramenopiles</taxon>
        <taxon>Ochrophyta</taxon>
        <taxon>Bacillariophyta</taxon>
        <taxon>Coscinodiscophyceae</taxon>
        <taxon>Thalassiosirophycidae</taxon>
        <taxon>Stephanodiscales</taxon>
        <taxon>Stephanodiscaceae</taxon>
        <taxon>Cyclostephanos</taxon>
    </lineage>
</organism>